<dbReference type="PROSITE" id="PS50181">
    <property type="entry name" value="FBOX"/>
    <property type="match status" value="1"/>
</dbReference>
<dbReference type="InterPro" id="IPR001810">
    <property type="entry name" value="F-box_dom"/>
</dbReference>
<evidence type="ECO:0000313" key="4">
    <source>
        <dbReference type="Proteomes" id="UP000319663"/>
    </source>
</evidence>
<dbReference type="OrthoDB" id="3766406at2759"/>
<organism evidence="3 4">
    <name type="scientific">Monascus purpureus</name>
    <name type="common">Red mold</name>
    <name type="synonym">Monascus anka</name>
    <dbReference type="NCBI Taxonomy" id="5098"/>
    <lineage>
        <taxon>Eukaryota</taxon>
        <taxon>Fungi</taxon>
        <taxon>Dikarya</taxon>
        <taxon>Ascomycota</taxon>
        <taxon>Pezizomycotina</taxon>
        <taxon>Eurotiomycetes</taxon>
        <taxon>Eurotiomycetidae</taxon>
        <taxon>Eurotiales</taxon>
        <taxon>Aspergillaceae</taxon>
        <taxon>Monascus</taxon>
    </lineage>
</organism>
<dbReference type="AlphaFoldDB" id="A0A507QIG2"/>
<comment type="caution">
    <text evidence="3">The sequence shown here is derived from an EMBL/GenBank/DDBJ whole genome shotgun (WGS) entry which is preliminary data.</text>
</comment>
<feature type="domain" description="F-box" evidence="2">
    <location>
        <begin position="77"/>
        <end position="122"/>
    </location>
</feature>
<sequence>MPETRRPSQRTLRSSSAARIEKAPRAGRSTRRSRGSTVQQADNEHSKPRRGKAKLTPSTPSFLQRSQADADADPNRQTLLLRLPRELIREIAGLLPPESLVCLTLTCKEALHVLGTSSWSRTDVRQRWYESPATGIQHRPLLLKLLLRDAPDADFCARCNTLHPPLRPPRCYRPTRLTRNCFGPDNAIDYWPQDASKGYCLVLSHVEQVFLAPHEASPGAVSPPIDLLSGDCIAQRDHVRHTLHMSARWIDRFLILRQEHRLCSTVHGTPLRAKDVLALPFRLCPHQTTSVSPPPTSYHTRDHVANGPVLTHAVATAFPTAMRTGIPAASTFRKPKPSEARQMAAANRGDGVLWRCTSCPTKFRAVYACDGAEGELVVTAWQCFGRELYDVPSFWRMLVRREGPNLGPKKRNSEFYALSQSMPDFRCE</sequence>
<proteinExistence type="predicted"/>
<evidence type="ECO:0000256" key="1">
    <source>
        <dbReference type="SAM" id="MobiDB-lite"/>
    </source>
</evidence>
<keyword evidence="4" id="KW-1185">Reference proteome</keyword>
<protein>
    <recommendedName>
        <fullName evidence="2">F-box domain-containing protein</fullName>
    </recommendedName>
</protein>
<gene>
    <name evidence="3" type="ORF">MPDQ_003720</name>
</gene>
<evidence type="ECO:0000313" key="3">
    <source>
        <dbReference type="EMBL" id="TQB68286.1"/>
    </source>
</evidence>
<dbReference type="InterPro" id="IPR036047">
    <property type="entry name" value="F-box-like_dom_sf"/>
</dbReference>
<dbReference type="Pfam" id="PF00646">
    <property type="entry name" value="F-box"/>
    <property type="match status" value="1"/>
</dbReference>
<dbReference type="CDD" id="cd09917">
    <property type="entry name" value="F-box_SF"/>
    <property type="match status" value="1"/>
</dbReference>
<dbReference type="SUPFAM" id="SSF81383">
    <property type="entry name" value="F-box domain"/>
    <property type="match status" value="1"/>
</dbReference>
<dbReference type="EMBL" id="VIFY01000232">
    <property type="protein sequence ID" value="TQB68286.1"/>
    <property type="molecule type" value="Genomic_DNA"/>
</dbReference>
<feature type="compositionally biased region" description="Polar residues" evidence="1">
    <location>
        <begin position="56"/>
        <end position="67"/>
    </location>
</feature>
<feature type="region of interest" description="Disordered" evidence="1">
    <location>
        <begin position="1"/>
        <end position="73"/>
    </location>
</feature>
<name>A0A507QIG2_MONPU</name>
<evidence type="ECO:0000259" key="2">
    <source>
        <dbReference type="PROSITE" id="PS50181"/>
    </source>
</evidence>
<dbReference type="Proteomes" id="UP000319663">
    <property type="component" value="Unassembled WGS sequence"/>
</dbReference>
<accession>A0A507QIG2</accession>
<reference evidence="3 4" key="1">
    <citation type="submission" date="2019-06" db="EMBL/GenBank/DDBJ databases">
        <title>Wine fermentation using esterase from Monascus purpureus.</title>
        <authorList>
            <person name="Geng C."/>
            <person name="Zhang Y."/>
        </authorList>
    </citation>
    <scope>NUCLEOTIDE SEQUENCE [LARGE SCALE GENOMIC DNA]</scope>
    <source>
        <strain evidence="3">HQ1</strain>
    </source>
</reference>